<feature type="domain" description="C2H2-type" evidence="8">
    <location>
        <begin position="152"/>
        <end position="179"/>
    </location>
</feature>
<evidence type="ECO:0000256" key="4">
    <source>
        <dbReference type="ARBA" id="ARBA00022771"/>
    </source>
</evidence>
<dbReference type="FunFam" id="3.30.160.60:FF:000649">
    <property type="entry name" value="Zinc finger protein 710"/>
    <property type="match status" value="1"/>
</dbReference>
<keyword evidence="10" id="KW-1185">Reference proteome</keyword>
<dbReference type="GO" id="GO:0005634">
    <property type="term" value="C:nucleus"/>
    <property type="evidence" value="ECO:0007669"/>
    <property type="project" value="UniProtKB-SubCell"/>
</dbReference>
<name>A0A643BNU5_BALPH</name>
<dbReference type="EMBL" id="SGJD01007454">
    <property type="protein sequence ID" value="KAB0389420.1"/>
    <property type="molecule type" value="Genomic_DNA"/>
</dbReference>
<keyword evidence="6" id="KW-0539">Nucleus</keyword>
<comment type="subcellular location">
    <subcellularLocation>
        <location evidence="1">Nucleus</location>
    </subcellularLocation>
</comment>
<evidence type="ECO:0000256" key="3">
    <source>
        <dbReference type="ARBA" id="ARBA00022737"/>
    </source>
</evidence>
<keyword evidence="2" id="KW-0479">Metal-binding</keyword>
<dbReference type="Proteomes" id="UP000437017">
    <property type="component" value="Unassembled WGS sequence"/>
</dbReference>
<dbReference type="GO" id="GO:0000981">
    <property type="term" value="F:DNA-binding transcription factor activity, RNA polymerase II-specific"/>
    <property type="evidence" value="ECO:0007669"/>
    <property type="project" value="TreeGrafter"/>
</dbReference>
<evidence type="ECO:0000256" key="1">
    <source>
        <dbReference type="ARBA" id="ARBA00004123"/>
    </source>
</evidence>
<dbReference type="SUPFAM" id="SSF57667">
    <property type="entry name" value="beta-beta-alpha zinc fingers"/>
    <property type="match status" value="4"/>
</dbReference>
<dbReference type="PROSITE" id="PS50157">
    <property type="entry name" value="ZINC_FINGER_C2H2_2"/>
    <property type="match status" value="7"/>
</dbReference>
<keyword evidence="3" id="KW-0677">Repeat</keyword>
<keyword evidence="4 7" id="KW-0863">Zinc-finger</keyword>
<accession>A0A643BNU5</accession>
<dbReference type="FunFam" id="3.30.160.60:FF:000451">
    <property type="entry name" value="Zinc finger protein 710"/>
    <property type="match status" value="1"/>
</dbReference>
<dbReference type="AlphaFoldDB" id="A0A643BNU5"/>
<dbReference type="OrthoDB" id="7295497at2759"/>
<keyword evidence="5" id="KW-0862">Zinc</keyword>
<evidence type="ECO:0000256" key="5">
    <source>
        <dbReference type="ARBA" id="ARBA00022833"/>
    </source>
</evidence>
<dbReference type="InterPro" id="IPR013087">
    <property type="entry name" value="Znf_C2H2_type"/>
</dbReference>
<dbReference type="Gene3D" id="3.30.160.60">
    <property type="entry name" value="Classic Zinc Finger"/>
    <property type="match status" value="6"/>
</dbReference>
<dbReference type="PROSITE" id="PS00028">
    <property type="entry name" value="ZINC_FINGER_C2H2_1"/>
    <property type="match status" value="7"/>
</dbReference>
<evidence type="ECO:0000256" key="7">
    <source>
        <dbReference type="PROSITE-ProRule" id="PRU00042"/>
    </source>
</evidence>
<reference evidence="9 10" key="1">
    <citation type="journal article" date="2019" name="PLoS ONE">
        <title>Genomic analyses reveal an absence of contemporary introgressive admixture between fin whales and blue whales, despite known hybrids.</title>
        <authorList>
            <person name="Westbury M.V."/>
            <person name="Petersen B."/>
            <person name="Lorenzen E.D."/>
        </authorList>
    </citation>
    <scope>NUCLEOTIDE SEQUENCE [LARGE SCALE GENOMIC DNA]</scope>
    <source>
        <strain evidence="9">FinWhale-01</strain>
    </source>
</reference>
<dbReference type="FunFam" id="3.30.160.60:FF:000161">
    <property type="entry name" value="Zinc finger protein 366"/>
    <property type="match status" value="1"/>
</dbReference>
<feature type="domain" description="C2H2-type" evidence="8">
    <location>
        <begin position="292"/>
        <end position="319"/>
    </location>
</feature>
<feature type="domain" description="C2H2-type" evidence="8">
    <location>
        <begin position="180"/>
        <end position="207"/>
    </location>
</feature>
<dbReference type="FunFam" id="3.30.160.60:FF:000186">
    <property type="entry name" value="Zinc finger protein 366"/>
    <property type="match status" value="1"/>
</dbReference>
<evidence type="ECO:0000313" key="9">
    <source>
        <dbReference type="EMBL" id="KAB0389420.1"/>
    </source>
</evidence>
<feature type="domain" description="C2H2-type" evidence="8">
    <location>
        <begin position="124"/>
        <end position="151"/>
    </location>
</feature>
<dbReference type="FunFam" id="3.30.160.60:FF:000684">
    <property type="entry name" value="Zinc finger protein 710"/>
    <property type="match status" value="1"/>
</dbReference>
<dbReference type="SMART" id="SM00355">
    <property type="entry name" value="ZnF_C2H2"/>
    <property type="match status" value="7"/>
</dbReference>
<dbReference type="Pfam" id="PF00096">
    <property type="entry name" value="zf-C2H2"/>
    <property type="match status" value="7"/>
</dbReference>
<feature type="domain" description="C2H2-type" evidence="8">
    <location>
        <begin position="208"/>
        <end position="235"/>
    </location>
</feature>
<comment type="caution">
    <text evidence="9">The sequence shown here is derived from an EMBL/GenBank/DDBJ whole genome shotgun (WGS) entry which is preliminary data.</text>
</comment>
<sequence length="392" mass="44006">MEDGDLTPVQEVERRQEIGDCQGLHLDTVKAIDALLASRHGMEGFMDSGTQTDAVVVLSLAQAAVLGLVSENELFGATISAEAFYPDLGPELSGAAMGEPRAPGSDQPSHLQTHLLTHQGTRPHKCQVCQKAFTQTSHLKRHMLLHSEVKPYSCHFCGRGFAYPSELKAHEVKHESGRCHVCVECGLDFSTLTQLKRHLASHQGPTLYQCLECDKSFHYRSQLQNHMLKHQNVRPFVCTECGMEFSQIHHLKQHSLTHKGVKEFKCEVCGREFTLQANMKRHMLIHTSVRPYQCHICFKTFVQKQTLKTHMIVHSPVKPFKCKVKHGVMDIGLDSQDPMMELTGTDPSELDSQQEIEDFEENAYAYAGVDSSAEASVLTEQAMKEMAYYNVL</sequence>
<evidence type="ECO:0000313" key="10">
    <source>
        <dbReference type="Proteomes" id="UP000437017"/>
    </source>
</evidence>
<feature type="domain" description="C2H2-type" evidence="8">
    <location>
        <begin position="236"/>
        <end position="263"/>
    </location>
</feature>
<proteinExistence type="predicted"/>
<gene>
    <name evidence="9" type="ORF">E2I00_018756</name>
</gene>
<evidence type="ECO:0000259" key="8">
    <source>
        <dbReference type="PROSITE" id="PS50157"/>
    </source>
</evidence>
<dbReference type="GO" id="GO:0008270">
    <property type="term" value="F:zinc ion binding"/>
    <property type="evidence" value="ECO:0007669"/>
    <property type="project" value="UniProtKB-KW"/>
</dbReference>
<evidence type="ECO:0000256" key="2">
    <source>
        <dbReference type="ARBA" id="ARBA00022723"/>
    </source>
</evidence>
<evidence type="ECO:0000256" key="6">
    <source>
        <dbReference type="ARBA" id="ARBA00023242"/>
    </source>
</evidence>
<organism evidence="9 10">
    <name type="scientific">Balaenoptera physalus</name>
    <name type="common">Fin whale</name>
    <name type="synonym">Balaena physalus</name>
    <dbReference type="NCBI Taxonomy" id="9770"/>
    <lineage>
        <taxon>Eukaryota</taxon>
        <taxon>Metazoa</taxon>
        <taxon>Chordata</taxon>
        <taxon>Craniata</taxon>
        <taxon>Vertebrata</taxon>
        <taxon>Euteleostomi</taxon>
        <taxon>Mammalia</taxon>
        <taxon>Eutheria</taxon>
        <taxon>Laurasiatheria</taxon>
        <taxon>Artiodactyla</taxon>
        <taxon>Whippomorpha</taxon>
        <taxon>Cetacea</taxon>
        <taxon>Mysticeti</taxon>
        <taxon>Balaenopteridae</taxon>
        <taxon>Balaenoptera</taxon>
    </lineage>
</organism>
<dbReference type="PANTHER" id="PTHR24394:SF29">
    <property type="entry name" value="MYONEURIN"/>
    <property type="match status" value="1"/>
</dbReference>
<dbReference type="PANTHER" id="PTHR24394">
    <property type="entry name" value="ZINC FINGER PROTEIN"/>
    <property type="match status" value="1"/>
</dbReference>
<feature type="domain" description="C2H2-type" evidence="8">
    <location>
        <begin position="264"/>
        <end position="291"/>
    </location>
</feature>
<protein>
    <recommendedName>
        <fullName evidence="8">C2H2-type domain-containing protein</fullName>
    </recommendedName>
</protein>
<dbReference type="InterPro" id="IPR036236">
    <property type="entry name" value="Znf_C2H2_sf"/>
</dbReference>
<dbReference type="FunFam" id="3.30.160.60:FF:000502">
    <property type="entry name" value="Zinc finger protein 710"/>
    <property type="match status" value="1"/>
</dbReference>